<dbReference type="RefSeq" id="WP_222992634.1">
    <property type="nucleotide sequence ID" value="NZ_JAINVV010000012.1"/>
</dbReference>
<gene>
    <name evidence="2" type="ORF">K7G82_24745</name>
</gene>
<dbReference type="EMBL" id="JAINVV010000012">
    <property type="protein sequence ID" value="MBY8825534.1"/>
    <property type="molecule type" value="Genomic_DNA"/>
</dbReference>
<reference evidence="2 3" key="1">
    <citation type="submission" date="2021-08" db="EMBL/GenBank/DDBJ databases">
        <authorList>
            <person name="Tuo L."/>
        </authorList>
    </citation>
    <scope>NUCLEOTIDE SEQUENCE [LARGE SCALE GENOMIC DNA]</scope>
    <source>
        <strain evidence="2 3">JCM 31229</strain>
    </source>
</reference>
<organism evidence="2 3">
    <name type="scientific">Sphingomonas colocasiae</name>
    <dbReference type="NCBI Taxonomy" id="1848973"/>
    <lineage>
        <taxon>Bacteria</taxon>
        <taxon>Pseudomonadati</taxon>
        <taxon>Pseudomonadota</taxon>
        <taxon>Alphaproteobacteria</taxon>
        <taxon>Sphingomonadales</taxon>
        <taxon>Sphingomonadaceae</taxon>
        <taxon>Sphingomonas</taxon>
    </lineage>
</organism>
<protein>
    <submittedName>
        <fullName evidence="2">Uncharacterized protein</fullName>
    </submittedName>
</protein>
<evidence type="ECO:0000256" key="1">
    <source>
        <dbReference type="SAM" id="MobiDB-lite"/>
    </source>
</evidence>
<keyword evidence="3" id="KW-1185">Reference proteome</keyword>
<feature type="region of interest" description="Disordered" evidence="1">
    <location>
        <begin position="1"/>
        <end position="25"/>
    </location>
</feature>
<evidence type="ECO:0000313" key="2">
    <source>
        <dbReference type="EMBL" id="MBY8825534.1"/>
    </source>
</evidence>
<feature type="compositionally biased region" description="Polar residues" evidence="1">
    <location>
        <begin position="1"/>
        <end position="11"/>
    </location>
</feature>
<accession>A0ABS7PW00</accession>
<sequence>MLLGTSCSPQGSASDAADSNARNAQPAARTLNAAAISRLLTEAQHKLPPAGAGIQAPGAGCLPKNTPPFAVEGVVRGMPIDAATSILACAGFDVGEPFYSEHTFANNPFYSVTARRGQTSVELYYAGQPDQERVIRIEQEVRYPQGQIVKVDELKAQLKVRFGVTDYATKFGTVYGVNGKEPAPEAFDEHPGIPTKCELNILKYSNEAYCGATVNYSIRSSETGQALSYSLAIDDQRDTLAIVEALRKSPPAPRAR</sequence>
<proteinExistence type="predicted"/>
<evidence type="ECO:0000313" key="3">
    <source>
        <dbReference type="Proteomes" id="UP000706039"/>
    </source>
</evidence>
<dbReference type="Proteomes" id="UP000706039">
    <property type="component" value="Unassembled WGS sequence"/>
</dbReference>
<comment type="caution">
    <text evidence="2">The sequence shown here is derived from an EMBL/GenBank/DDBJ whole genome shotgun (WGS) entry which is preliminary data.</text>
</comment>
<feature type="compositionally biased region" description="Low complexity" evidence="1">
    <location>
        <begin position="12"/>
        <end position="24"/>
    </location>
</feature>
<name>A0ABS7PW00_9SPHN</name>